<dbReference type="InterPro" id="IPR027417">
    <property type="entry name" value="P-loop_NTPase"/>
</dbReference>
<dbReference type="InterPro" id="IPR003593">
    <property type="entry name" value="AAA+_ATPase"/>
</dbReference>
<proteinExistence type="inferred from homology"/>
<dbReference type="PROSITE" id="PS00211">
    <property type="entry name" value="ABC_TRANSPORTER_1"/>
    <property type="match status" value="1"/>
</dbReference>
<accession>A0AAW7IBY2</accession>
<evidence type="ECO:0000313" key="7">
    <source>
        <dbReference type="Proteomes" id="UP001234602"/>
    </source>
</evidence>
<name>A0AAW7IBY2_9BACI</name>
<dbReference type="CDD" id="cd03230">
    <property type="entry name" value="ABC_DR_subfamily_A"/>
    <property type="match status" value="1"/>
</dbReference>
<keyword evidence="3" id="KW-0547">Nucleotide-binding</keyword>
<keyword evidence="2" id="KW-0813">Transport</keyword>
<evidence type="ECO:0000256" key="4">
    <source>
        <dbReference type="ARBA" id="ARBA00022840"/>
    </source>
</evidence>
<dbReference type="Pfam" id="PF00005">
    <property type="entry name" value="ABC_tran"/>
    <property type="match status" value="1"/>
</dbReference>
<dbReference type="InterPro" id="IPR025302">
    <property type="entry name" value="DrrA1/2-like_C"/>
</dbReference>
<dbReference type="Gene3D" id="3.40.50.300">
    <property type="entry name" value="P-loop containing nucleotide triphosphate hydrolases"/>
    <property type="match status" value="1"/>
</dbReference>
<evidence type="ECO:0000313" key="6">
    <source>
        <dbReference type="EMBL" id="MDM5451059.1"/>
    </source>
</evidence>
<dbReference type="Proteomes" id="UP001234602">
    <property type="component" value="Unassembled WGS sequence"/>
</dbReference>
<dbReference type="SMART" id="SM00382">
    <property type="entry name" value="AAA"/>
    <property type="match status" value="1"/>
</dbReference>
<evidence type="ECO:0000256" key="1">
    <source>
        <dbReference type="ARBA" id="ARBA00005417"/>
    </source>
</evidence>
<feature type="domain" description="ABC transporter" evidence="5">
    <location>
        <begin position="4"/>
        <end position="230"/>
    </location>
</feature>
<dbReference type="AlphaFoldDB" id="A0AAW7IBY2"/>
<gene>
    <name evidence="6" type="ORF">QUF89_02200</name>
</gene>
<dbReference type="PROSITE" id="PS50893">
    <property type="entry name" value="ABC_TRANSPORTER_2"/>
    <property type="match status" value="1"/>
</dbReference>
<dbReference type="SUPFAM" id="SSF52540">
    <property type="entry name" value="P-loop containing nucleoside triphosphate hydrolases"/>
    <property type="match status" value="1"/>
</dbReference>
<comment type="caution">
    <text evidence="6">The sequence shown here is derived from an EMBL/GenBank/DDBJ whole genome shotgun (WGS) entry which is preliminary data.</text>
</comment>
<evidence type="ECO:0000259" key="5">
    <source>
        <dbReference type="PROSITE" id="PS50893"/>
    </source>
</evidence>
<dbReference type="PANTHER" id="PTHR42711">
    <property type="entry name" value="ABC TRANSPORTER ATP-BINDING PROTEIN"/>
    <property type="match status" value="1"/>
</dbReference>
<keyword evidence="4 6" id="KW-0067">ATP-binding</keyword>
<dbReference type="PANTHER" id="PTHR42711:SF5">
    <property type="entry name" value="ABC TRANSPORTER ATP-BINDING PROTEIN NATA"/>
    <property type="match status" value="1"/>
</dbReference>
<dbReference type="Pfam" id="PF13732">
    <property type="entry name" value="DrrA1-3_C"/>
    <property type="match status" value="1"/>
</dbReference>
<organism evidence="6 7">
    <name type="scientific">Peribacillus simplex</name>
    <dbReference type="NCBI Taxonomy" id="1478"/>
    <lineage>
        <taxon>Bacteria</taxon>
        <taxon>Bacillati</taxon>
        <taxon>Bacillota</taxon>
        <taxon>Bacilli</taxon>
        <taxon>Bacillales</taxon>
        <taxon>Bacillaceae</taxon>
        <taxon>Peribacillus</taxon>
    </lineage>
</organism>
<evidence type="ECO:0000256" key="2">
    <source>
        <dbReference type="ARBA" id="ARBA00022448"/>
    </source>
</evidence>
<dbReference type="EMBL" id="JAUCEY010000007">
    <property type="protein sequence ID" value="MDM5451059.1"/>
    <property type="molecule type" value="Genomic_DNA"/>
</dbReference>
<comment type="similarity">
    <text evidence="1">Belongs to the ABC transporter superfamily.</text>
</comment>
<protein>
    <submittedName>
        <fullName evidence="6">ABC transporter ATP-binding protein</fullName>
    </submittedName>
</protein>
<dbReference type="InterPro" id="IPR050763">
    <property type="entry name" value="ABC_transporter_ATP-binding"/>
</dbReference>
<reference evidence="6" key="1">
    <citation type="submission" date="2023-06" db="EMBL/GenBank/DDBJ databases">
        <title>Comparative genomics of Bacillaceae isolates and their secondary metabolite potential.</title>
        <authorList>
            <person name="Song L."/>
            <person name="Nielsen L.J."/>
            <person name="Mohite O."/>
            <person name="Xu X."/>
            <person name="Weber T."/>
            <person name="Kovacs A.T."/>
        </authorList>
    </citation>
    <scope>NUCLEOTIDE SEQUENCE</scope>
    <source>
        <strain evidence="6">D8_B_37</strain>
    </source>
</reference>
<dbReference type="GO" id="GO:0005524">
    <property type="term" value="F:ATP binding"/>
    <property type="evidence" value="ECO:0007669"/>
    <property type="project" value="UniProtKB-KW"/>
</dbReference>
<dbReference type="InterPro" id="IPR017871">
    <property type="entry name" value="ABC_transporter-like_CS"/>
</dbReference>
<dbReference type="InterPro" id="IPR003439">
    <property type="entry name" value="ABC_transporter-like_ATP-bd"/>
</dbReference>
<evidence type="ECO:0000256" key="3">
    <source>
        <dbReference type="ARBA" id="ARBA00022741"/>
    </source>
</evidence>
<dbReference type="RefSeq" id="WP_289319224.1">
    <property type="nucleotide sequence ID" value="NZ_JAUCEY010000007.1"/>
</dbReference>
<sequence>MNVIETNNLTKSFKGHNVVRSISLQVKKGEIFGFLGRNGAGKTTFINMLTGIMMPTSGEFNLLNYKGNLDDIKHRIGVLPDYSSFYDNLSAKNHLKYFSKVSGKKLSNSKISETLQLVGLTEHQNKKVGKFSFGMKKKLGIAQAIVHDPEILFLDEPTSGVDAEAVIQIQKLIKELNRQGKTIFMTSHNLDEVEKICTNIAIMKEGKIFTQGSMEELRKAYQSTLTIRIKLSPELTMEHQERIEQSLSKETYKYEWDENYLVTEVFTEEDIPVLLMHLMSEGIGIYAVNVIEPSLEEIFLEQHVLNSKD</sequence>
<dbReference type="GO" id="GO:0016887">
    <property type="term" value="F:ATP hydrolysis activity"/>
    <property type="evidence" value="ECO:0007669"/>
    <property type="project" value="InterPro"/>
</dbReference>